<dbReference type="GO" id="GO:0015979">
    <property type="term" value="P:photosynthesis"/>
    <property type="evidence" value="ECO:0007669"/>
    <property type="project" value="InterPro"/>
</dbReference>
<evidence type="ECO:0000256" key="1">
    <source>
        <dbReference type="ARBA" id="ARBA00008182"/>
    </source>
</evidence>
<dbReference type="GO" id="GO:0030089">
    <property type="term" value="C:phycobilisome"/>
    <property type="evidence" value="ECO:0007669"/>
    <property type="project" value="InterPro"/>
</dbReference>
<accession>B5W7S3</accession>
<protein>
    <submittedName>
        <fullName evidence="4">Phycobilisome protein</fullName>
    </submittedName>
</protein>
<dbReference type="Pfam" id="PF00502">
    <property type="entry name" value="Phycobilisome"/>
    <property type="match status" value="1"/>
</dbReference>
<evidence type="ECO:0000313" key="4">
    <source>
        <dbReference type="EMBL" id="EDZ92452.1"/>
    </source>
</evidence>
<dbReference type="InterPro" id="IPR009050">
    <property type="entry name" value="Globin-like_sf"/>
</dbReference>
<dbReference type="AlphaFoldDB" id="B5W7S3"/>
<dbReference type="Proteomes" id="UP000004061">
    <property type="component" value="Unassembled WGS sequence"/>
</dbReference>
<gene>
    <name evidence="4" type="ORF">AmaxDRAFT_4823</name>
</gene>
<comment type="similarity">
    <text evidence="1">Belongs to the phycobiliprotein family.</text>
</comment>
<proteinExistence type="inferred from homology"/>
<name>B5W7S3_LIMMA</name>
<keyword evidence="5" id="KW-1185">Reference proteome</keyword>
<evidence type="ECO:0000256" key="2">
    <source>
        <dbReference type="ARBA" id="ARBA00022991"/>
    </source>
</evidence>
<dbReference type="InterPro" id="IPR038719">
    <property type="entry name" value="Phycobilisome_asu/bsu_sf"/>
</dbReference>
<feature type="non-terminal residue" evidence="4">
    <location>
        <position position="123"/>
    </location>
</feature>
<evidence type="ECO:0000313" key="5">
    <source>
        <dbReference type="Proteomes" id="UP000004061"/>
    </source>
</evidence>
<dbReference type="Gene3D" id="1.10.490.20">
    <property type="entry name" value="Phycocyanins"/>
    <property type="match status" value="1"/>
</dbReference>
<comment type="caution">
    <text evidence="4">The sequence shown here is derived from an EMBL/GenBank/DDBJ whole genome shotgun (WGS) entry which is preliminary data.</text>
</comment>
<dbReference type="InterPro" id="IPR012128">
    <property type="entry name" value="Phycobilisome_asu/bsu"/>
</dbReference>
<keyword evidence="2" id="KW-0157">Chromophore</keyword>
<dbReference type="EMBL" id="ABYK01000055">
    <property type="protein sequence ID" value="EDZ92452.1"/>
    <property type="molecule type" value="Genomic_DNA"/>
</dbReference>
<sequence length="123" mass="12989">MSVKASGGSSVARPQLYKTVPVSTISQAEQQDRYLGKTELSDLATYFSSGAKRLEIAQVLTQNAELIVSRAANRIFTGGSPLAFLERPEEPEMAMAAAGSGDMEVAEGMKLGTISYVDNRGGG</sequence>
<dbReference type="PANTHER" id="PTHR34011">
    <property type="entry name" value="PHYCOBILISOME 32.1 KDA LINKER POLYPEPTIDE, PHYCOCYANIN-ASSOCIATED, ROD 2-RELATED"/>
    <property type="match status" value="1"/>
</dbReference>
<keyword evidence="3" id="KW-0089">Bile pigment</keyword>
<dbReference type="SUPFAM" id="SSF46458">
    <property type="entry name" value="Globin-like"/>
    <property type="match status" value="1"/>
</dbReference>
<dbReference type="PANTHER" id="PTHR34011:SF6">
    <property type="entry name" value="PHYCOBILIPROTEIN APCE"/>
    <property type="match status" value="1"/>
</dbReference>
<evidence type="ECO:0000256" key="3">
    <source>
        <dbReference type="ARBA" id="ARBA00023307"/>
    </source>
</evidence>
<organism evidence="4 5">
    <name type="scientific">Limnospira maxima CS-328</name>
    <dbReference type="NCBI Taxonomy" id="513049"/>
    <lineage>
        <taxon>Bacteria</taxon>
        <taxon>Bacillati</taxon>
        <taxon>Cyanobacteriota</taxon>
        <taxon>Cyanophyceae</taxon>
        <taxon>Oscillatoriophycideae</taxon>
        <taxon>Oscillatoriales</taxon>
        <taxon>Sirenicapillariaceae</taxon>
        <taxon>Limnospira</taxon>
    </lineage>
</organism>
<reference evidence="4 5" key="1">
    <citation type="journal article" date="2011" name="Appl. Environ. Microbiol.">
        <title>Contribution of a Sodium Ion Gradient to Energy Conservation during Fermentation in the Cyanobacterium Arthrospira (Spirulina) maxima CS-328.</title>
        <authorList>
            <person name="Carrieri D."/>
            <person name="Ananyev G."/>
            <person name="Lenz O."/>
            <person name="Bryant D.A."/>
            <person name="Dismukes G.C."/>
        </authorList>
    </citation>
    <scope>NUCLEOTIDE SEQUENCE [LARGE SCALE GENOMIC DNA]</scope>
    <source>
        <strain evidence="4 5">CS-328</strain>
    </source>
</reference>